<dbReference type="Gene3D" id="1.10.540.10">
    <property type="entry name" value="Acyl-CoA dehydrogenase/oxidase, N-terminal domain"/>
    <property type="match status" value="1"/>
</dbReference>
<comment type="caution">
    <text evidence="11">The sequence shown here is derived from an EMBL/GenBank/DDBJ whole genome shotgun (WGS) entry which is preliminary data.</text>
</comment>
<dbReference type="OrthoDB" id="8876745at2"/>
<dbReference type="InterPro" id="IPR037069">
    <property type="entry name" value="AcylCoA_DH/ox_N_sf"/>
</dbReference>
<dbReference type="GO" id="GO:0003995">
    <property type="term" value="F:acyl-CoA dehydrogenase activity"/>
    <property type="evidence" value="ECO:0007669"/>
    <property type="project" value="TreeGrafter"/>
</dbReference>
<evidence type="ECO:0000256" key="7">
    <source>
        <dbReference type="RuleBase" id="RU362125"/>
    </source>
</evidence>
<dbReference type="EMBL" id="PJMW01000001">
    <property type="protein sequence ID" value="PKV98388.1"/>
    <property type="molecule type" value="Genomic_DNA"/>
</dbReference>
<evidence type="ECO:0000259" key="10">
    <source>
        <dbReference type="Pfam" id="PF02771"/>
    </source>
</evidence>
<evidence type="ECO:0000313" key="11">
    <source>
        <dbReference type="EMBL" id="PKV98388.1"/>
    </source>
</evidence>
<organism evidence="11 12">
    <name type="scientific">Nocardia fluminea</name>
    <dbReference type="NCBI Taxonomy" id="134984"/>
    <lineage>
        <taxon>Bacteria</taxon>
        <taxon>Bacillati</taxon>
        <taxon>Actinomycetota</taxon>
        <taxon>Actinomycetes</taxon>
        <taxon>Mycobacteriales</taxon>
        <taxon>Nocardiaceae</taxon>
        <taxon>Nocardia</taxon>
    </lineage>
</organism>
<comment type="subunit">
    <text evidence="3">Homodimer.</text>
</comment>
<dbReference type="GO" id="GO:0050660">
    <property type="term" value="F:flavin adenine dinucleotide binding"/>
    <property type="evidence" value="ECO:0007669"/>
    <property type="project" value="InterPro"/>
</dbReference>
<keyword evidence="12" id="KW-1185">Reference proteome</keyword>
<dbReference type="PANTHER" id="PTHR48083">
    <property type="entry name" value="MEDIUM-CHAIN SPECIFIC ACYL-COA DEHYDROGENASE, MITOCHONDRIAL-RELATED"/>
    <property type="match status" value="1"/>
</dbReference>
<name>A0A2N3WWZ6_9NOCA</name>
<evidence type="ECO:0000256" key="2">
    <source>
        <dbReference type="ARBA" id="ARBA00009347"/>
    </source>
</evidence>
<dbReference type="InterPro" id="IPR036250">
    <property type="entry name" value="AcylCo_DH-like_C"/>
</dbReference>
<dbReference type="Proteomes" id="UP000233766">
    <property type="component" value="Unassembled WGS sequence"/>
</dbReference>
<evidence type="ECO:0000259" key="9">
    <source>
        <dbReference type="Pfam" id="PF02770"/>
    </source>
</evidence>
<dbReference type="Gene3D" id="2.40.110.10">
    <property type="entry name" value="Butyryl-CoA Dehydrogenase, subunit A, domain 2"/>
    <property type="match status" value="1"/>
</dbReference>
<protein>
    <submittedName>
        <fullName evidence="11">Acyl-CoA dehydrogenase</fullName>
    </submittedName>
</protein>
<keyword evidence="5 7" id="KW-0274">FAD</keyword>
<dbReference type="SUPFAM" id="SSF56645">
    <property type="entry name" value="Acyl-CoA dehydrogenase NM domain-like"/>
    <property type="match status" value="1"/>
</dbReference>
<sequence length="396" mass="42593">MTGDSAAMVAGVTKKTELLVRQLVLPVEEQHGGNAHDLPDDVRRALQTAARTAGVFAPQVGAAFGGLGLNMRDRAPVFEASGYSLFGPVAQNCAAPDEGNMHLMERLASPDQQLRYLVPLAAGRIRSCFAMTEPMPGNGFDPSALHTTAEKTSYGWVINGRKWFVTGADGSAFAIVVARTSGEPDSRSGATMFLVDAGSPGLRVQHDRGAHRTTTFARESELIFENLEVSDDMVLGEVDRGFDYAQTRLWNTRLTNCMRWLGSARRAADIAVARAANPSSSGDRLGDLGMVQHLIADNEIDIAASRGLVERACLLLDAGEPSAQATAIAKTFVAEAVGRVVDRSLQICSAPGNTEDAPLSWLYREVRLFRVDDGPLETQRWAIARRALRAADGRVS</sequence>
<dbReference type="InterPro" id="IPR013786">
    <property type="entry name" value="AcylCoA_DH/ox_N"/>
</dbReference>
<accession>A0A2N3WWZ6</accession>
<evidence type="ECO:0000256" key="4">
    <source>
        <dbReference type="ARBA" id="ARBA00022630"/>
    </source>
</evidence>
<proteinExistence type="inferred from homology"/>
<gene>
    <name evidence="11" type="ORF">ATK86_0407</name>
</gene>
<dbReference type="Pfam" id="PF02770">
    <property type="entry name" value="Acyl-CoA_dh_M"/>
    <property type="match status" value="1"/>
</dbReference>
<evidence type="ECO:0000256" key="3">
    <source>
        <dbReference type="ARBA" id="ARBA00011738"/>
    </source>
</evidence>
<dbReference type="InterPro" id="IPR009100">
    <property type="entry name" value="AcylCoA_DH/oxidase_NM_dom_sf"/>
</dbReference>
<evidence type="ECO:0000256" key="1">
    <source>
        <dbReference type="ARBA" id="ARBA00001974"/>
    </source>
</evidence>
<evidence type="ECO:0000313" key="12">
    <source>
        <dbReference type="Proteomes" id="UP000233766"/>
    </source>
</evidence>
<dbReference type="Gene3D" id="1.20.140.10">
    <property type="entry name" value="Butyryl-CoA Dehydrogenase, subunit A, domain 3"/>
    <property type="match status" value="1"/>
</dbReference>
<evidence type="ECO:0000256" key="6">
    <source>
        <dbReference type="ARBA" id="ARBA00023002"/>
    </source>
</evidence>
<evidence type="ECO:0000259" key="8">
    <source>
        <dbReference type="Pfam" id="PF00441"/>
    </source>
</evidence>
<reference evidence="11 12" key="1">
    <citation type="submission" date="2017-12" db="EMBL/GenBank/DDBJ databases">
        <title>Sequencing the genomes of 1000 Actinobacteria strains.</title>
        <authorList>
            <person name="Klenk H.-P."/>
        </authorList>
    </citation>
    <scope>NUCLEOTIDE SEQUENCE [LARGE SCALE GENOMIC DNA]</scope>
    <source>
        <strain evidence="11 12">DSM 44489</strain>
    </source>
</reference>
<keyword evidence="6 7" id="KW-0560">Oxidoreductase</keyword>
<feature type="domain" description="Acyl-CoA dehydrogenase/oxidase N-terminal" evidence="10">
    <location>
        <begin position="24"/>
        <end position="123"/>
    </location>
</feature>
<dbReference type="GO" id="GO:0033539">
    <property type="term" value="P:fatty acid beta-oxidation using acyl-CoA dehydrogenase"/>
    <property type="evidence" value="ECO:0007669"/>
    <property type="project" value="TreeGrafter"/>
</dbReference>
<dbReference type="InterPro" id="IPR006091">
    <property type="entry name" value="Acyl-CoA_Oxase/DH_mid-dom"/>
</dbReference>
<dbReference type="GO" id="GO:0005737">
    <property type="term" value="C:cytoplasm"/>
    <property type="evidence" value="ECO:0007669"/>
    <property type="project" value="TreeGrafter"/>
</dbReference>
<evidence type="ECO:0000256" key="5">
    <source>
        <dbReference type="ARBA" id="ARBA00022827"/>
    </source>
</evidence>
<feature type="domain" description="Acyl-CoA oxidase/dehydrogenase middle" evidence="9">
    <location>
        <begin position="128"/>
        <end position="226"/>
    </location>
</feature>
<dbReference type="Pfam" id="PF02771">
    <property type="entry name" value="Acyl-CoA_dh_N"/>
    <property type="match status" value="1"/>
</dbReference>
<dbReference type="AlphaFoldDB" id="A0A2N3WWZ6"/>
<feature type="domain" description="Acyl-CoA dehydrogenase/oxidase C-terminal" evidence="8">
    <location>
        <begin position="239"/>
        <end position="387"/>
    </location>
</feature>
<comment type="cofactor">
    <cofactor evidence="1 7">
        <name>FAD</name>
        <dbReference type="ChEBI" id="CHEBI:57692"/>
    </cofactor>
</comment>
<dbReference type="CDD" id="cd00567">
    <property type="entry name" value="ACAD"/>
    <property type="match status" value="1"/>
</dbReference>
<dbReference type="InterPro" id="IPR050741">
    <property type="entry name" value="Acyl-CoA_dehydrogenase"/>
</dbReference>
<keyword evidence="4 7" id="KW-0285">Flavoprotein</keyword>
<dbReference type="RefSeq" id="WP_101462856.1">
    <property type="nucleotide sequence ID" value="NZ_PJMW01000001.1"/>
</dbReference>
<dbReference type="InterPro" id="IPR046373">
    <property type="entry name" value="Acyl-CoA_Oxase/DH_mid-dom_sf"/>
</dbReference>
<dbReference type="Pfam" id="PF00441">
    <property type="entry name" value="Acyl-CoA_dh_1"/>
    <property type="match status" value="1"/>
</dbReference>
<dbReference type="InterPro" id="IPR009075">
    <property type="entry name" value="AcylCo_DH/oxidase_C"/>
</dbReference>
<dbReference type="SUPFAM" id="SSF47203">
    <property type="entry name" value="Acyl-CoA dehydrogenase C-terminal domain-like"/>
    <property type="match status" value="1"/>
</dbReference>
<comment type="similarity">
    <text evidence="2 7">Belongs to the acyl-CoA dehydrogenase family.</text>
</comment>
<dbReference type="PANTHER" id="PTHR48083:SF13">
    <property type="entry name" value="ACYL-COA DEHYDROGENASE FAMILY MEMBER 11"/>
    <property type="match status" value="1"/>
</dbReference>